<name>A0ABP9R5P2_9PSEU</name>
<sequence length="154" mass="16613">MVSKRGVVSVSLPASGDFRQLRARTKLAVGIPLALVRNPVLACVGASDLAFNTVSHAVTGSAPGPTMARSGTSYAEMTSHGEAALARVRSNPDVAKAMRGLEDATDEFNRRFEYIVDELNDLSEEALGRFSLRREAARNRAAELSRRVAERLRG</sequence>
<proteinExistence type="predicted"/>
<protein>
    <submittedName>
        <fullName evidence="1">Uncharacterized protein</fullName>
    </submittedName>
</protein>
<dbReference type="Proteomes" id="UP001428817">
    <property type="component" value="Unassembled WGS sequence"/>
</dbReference>
<dbReference type="EMBL" id="BAABJP010000051">
    <property type="protein sequence ID" value="GAA5171987.1"/>
    <property type="molecule type" value="Genomic_DNA"/>
</dbReference>
<evidence type="ECO:0000313" key="2">
    <source>
        <dbReference type="Proteomes" id="UP001428817"/>
    </source>
</evidence>
<organism evidence="1 2">
    <name type="scientific">Pseudonocardia eucalypti</name>
    <dbReference type="NCBI Taxonomy" id="648755"/>
    <lineage>
        <taxon>Bacteria</taxon>
        <taxon>Bacillati</taxon>
        <taxon>Actinomycetota</taxon>
        <taxon>Actinomycetes</taxon>
        <taxon>Pseudonocardiales</taxon>
        <taxon>Pseudonocardiaceae</taxon>
        <taxon>Pseudonocardia</taxon>
    </lineage>
</organism>
<gene>
    <name evidence="1" type="ORF">GCM10023321_71210</name>
</gene>
<reference evidence="2" key="1">
    <citation type="journal article" date="2019" name="Int. J. Syst. Evol. Microbiol.">
        <title>The Global Catalogue of Microorganisms (GCM) 10K type strain sequencing project: providing services to taxonomists for standard genome sequencing and annotation.</title>
        <authorList>
            <consortium name="The Broad Institute Genomics Platform"/>
            <consortium name="The Broad Institute Genome Sequencing Center for Infectious Disease"/>
            <person name="Wu L."/>
            <person name="Ma J."/>
        </authorList>
    </citation>
    <scope>NUCLEOTIDE SEQUENCE [LARGE SCALE GENOMIC DNA]</scope>
    <source>
        <strain evidence="2">JCM 18303</strain>
    </source>
</reference>
<keyword evidence="2" id="KW-1185">Reference proteome</keyword>
<comment type="caution">
    <text evidence="1">The sequence shown here is derived from an EMBL/GenBank/DDBJ whole genome shotgun (WGS) entry which is preliminary data.</text>
</comment>
<evidence type="ECO:0000313" key="1">
    <source>
        <dbReference type="EMBL" id="GAA5171987.1"/>
    </source>
</evidence>
<accession>A0ABP9R5P2</accession>